<protein>
    <recommendedName>
        <fullName evidence="3">DUF1214 domain-containing protein</fullName>
    </recommendedName>
</protein>
<dbReference type="RefSeq" id="WP_339967981.1">
    <property type="nucleotide sequence ID" value="NZ_JBBHJY010000007.1"/>
</dbReference>
<dbReference type="EMBL" id="JBBHJY010000007">
    <property type="protein sequence ID" value="MEJ6011105.1"/>
    <property type="molecule type" value="Genomic_DNA"/>
</dbReference>
<evidence type="ECO:0000313" key="2">
    <source>
        <dbReference type="Proteomes" id="UP001379235"/>
    </source>
</evidence>
<keyword evidence="2" id="KW-1185">Reference proteome</keyword>
<gene>
    <name evidence="1" type="ORF">WG900_14370</name>
</gene>
<evidence type="ECO:0008006" key="3">
    <source>
        <dbReference type="Google" id="ProtNLM"/>
    </source>
</evidence>
<organism evidence="1 2">
    <name type="scientific">Novosphingobium aquae</name>
    <dbReference type="NCBI Taxonomy" id="3133435"/>
    <lineage>
        <taxon>Bacteria</taxon>
        <taxon>Pseudomonadati</taxon>
        <taxon>Pseudomonadota</taxon>
        <taxon>Alphaproteobacteria</taxon>
        <taxon>Sphingomonadales</taxon>
        <taxon>Sphingomonadaceae</taxon>
        <taxon>Novosphingobium</taxon>
    </lineage>
</organism>
<name>A0ABU8SBD5_9SPHN</name>
<evidence type="ECO:0000313" key="1">
    <source>
        <dbReference type="EMBL" id="MEJ6011105.1"/>
    </source>
</evidence>
<proteinExistence type="predicted"/>
<comment type="caution">
    <text evidence="1">The sequence shown here is derived from an EMBL/GenBank/DDBJ whole genome shotgun (WGS) entry which is preliminary data.</text>
</comment>
<dbReference type="Proteomes" id="UP001379235">
    <property type="component" value="Unassembled WGS sequence"/>
</dbReference>
<accession>A0ABU8SBD5</accession>
<reference evidence="1 2" key="1">
    <citation type="submission" date="2024-03" db="EMBL/GenBank/DDBJ databases">
        <authorList>
            <person name="Jo J.-H."/>
        </authorList>
    </citation>
    <scope>NUCLEOTIDE SEQUENCE [LARGE SCALE GENOMIC DNA]</scope>
    <source>
        <strain evidence="1 2">AS3R-12</strain>
    </source>
</reference>
<sequence length="387" mass="42665">MTAWEERIAAFSGTTELLGLLADPADPQAAAEAERLFWMTLASGWFTAFADADFPDFVPAVSTHLHCVGTNPDYNYGTATIDGAGSYLLTGERGEGLFLLMDIAAGGLGVMDKPGPSLGLLDFDRLTLDADGRFSLLLSAEKPADWSGDWHHLDPSARSLSLRQASYDWGSGREARIAIERIDKAHHPRRRSASDIAERLTALAAYPKRLSGMALGFIAAQRAKGLWNRLEHDDWAGQGGVQGQHYYQGLFRLEPGKVLLLETELPDHVRYWNVQLSDMLWNSVDWMNHQSSLNGGQARIDSDGRFRAVIALEDPGVPNWLDPGGNGEGAIMLRWTEASSGPQPSLRLIDLVDLRAQLPADTPAVSPDVREGQLRARRRGVQMRRRW</sequence>